<accession>A0ABS4Z9S8</accession>
<evidence type="ECO:0000259" key="1">
    <source>
        <dbReference type="Pfam" id="PF11716"/>
    </source>
</evidence>
<dbReference type="RefSeq" id="WP_210056065.1">
    <property type="nucleotide sequence ID" value="NZ_BAAAMH010000003.1"/>
</dbReference>
<dbReference type="Gene3D" id="1.20.120.450">
    <property type="entry name" value="dinb family like domain"/>
    <property type="match status" value="1"/>
</dbReference>
<dbReference type="Pfam" id="PF11716">
    <property type="entry name" value="MDMPI_N"/>
    <property type="match status" value="1"/>
</dbReference>
<organism evidence="2 3">
    <name type="scientific">Microlunatus capsulatus</name>
    <dbReference type="NCBI Taxonomy" id="99117"/>
    <lineage>
        <taxon>Bacteria</taxon>
        <taxon>Bacillati</taxon>
        <taxon>Actinomycetota</taxon>
        <taxon>Actinomycetes</taxon>
        <taxon>Propionibacteriales</taxon>
        <taxon>Propionibacteriaceae</taxon>
        <taxon>Microlunatus</taxon>
    </lineage>
</organism>
<protein>
    <submittedName>
        <fullName evidence="2">Uncharacterized protein (TIGR03083 family)</fullName>
    </submittedName>
</protein>
<dbReference type="SUPFAM" id="SSF109854">
    <property type="entry name" value="DinB/YfiT-like putative metalloenzymes"/>
    <property type="match status" value="1"/>
</dbReference>
<dbReference type="InterPro" id="IPR034660">
    <property type="entry name" value="DinB/YfiT-like"/>
</dbReference>
<dbReference type="InterPro" id="IPR017517">
    <property type="entry name" value="Maleyloyr_isom"/>
</dbReference>
<keyword evidence="3" id="KW-1185">Reference proteome</keyword>
<dbReference type="InterPro" id="IPR024344">
    <property type="entry name" value="MDMPI_metal-binding"/>
</dbReference>
<comment type="caution">
    <text evidence="2">The sequence shown here is derived from an EMBL/GenBank/DDBJ whole genome shotgun (WGS) entry which is preliminary data.</text>
</comment>
<reference evidence="2 3" key="1">
    <citation type="submission" date="2021-03" db="EMBL/GenBank/DDBJ databases">
        <title>Sequencing the genomes of 1000 actinobacteria strains.</title>
        <authorList>
            <person name="Klenk H.-P."/>
        </authorList>
    </citation>
    <scope>NUCLEOTIDE SEQUENCE [LARGE SCALE GENOMIC DNA]</scope>
    <source>
        <strain evidence="2 3">DSM 12936</strain>
    </source>
</reference>
<proteinExistence type="predicted"/>
<dbReference type="EMBL" id="JAGIOB010000001">
    <property type="protein sequence ID" value="MBP2417477.1"/>
    <property type="molecule type" value="Genomic_DNA"/>
</dbReference>
<gene>
    <name evidence="2" type="ORF">JOF54_002399</name>
</gene>
<dbReference type="NCBIfam" id="TIGR03083">
    <property type="entry name" value="maleylpyruvate isomerase family mycothiol-dependent enzyme"/>
    <property type="match status" value="1"/>
</dbReference>
<feature type="domain" description="Mycothiol-dependent maleylpyruvate isomerase metal-binding" evidence="1">
    <location>
        <begin position="17"/>
        <end position="149"/>
    </location>
</feature>
<evidence type="ECO:0000313" key="3">
    <source>
        <dbReference type="Proteomes" id="UP000758168"/>
    </source>
</evidence>
<dbReference type="Proteomes" id="UP000758168">
    <property type="component" value="Unassembled WGS sequence"/>
</dbReference>
<evidence type="ECO:0000313" key="2">
    <source>
        <dbReference type="EMBL" id="MBP2417477.1"/>
    </source>
</evidence>
<name>A0ABS4Z9S8_9ACTN</name>
<sequence length="262" mass="27483">MTTPPAPTLAEVEAALHRSQDRLAAAVAVLAPAELTGPSYDAGWTVADVLSHLGSGAAIADLSLEAGLGRRGAPEFEELDAIWTAWNAKPPQDQAADAVVANAAFLDRLVGLDDAQRAGFAVDMFNGRQDLLGLLQLRLSEHAVHTWDVLVARDPAVRLTPDATVALLSGLPELVSRAGQRSEVPLRVAVTTTEPGAAFVLEADGDGPRLLPGAAPDVPARVTLPAEAFIRLVYGRLDDAHADAVDVDGCRLDDLRAVFPGF</sequence>